<gene>
    <name evidence="1" type="ORF">SDC9_158733</name>
</gene>
<dbReference type="SUPFAM" id="SSF48371">
    <property type="entry name" value="ARM repeat"/>
    <property type="match status" value="1"/>
</dbReference>
<accession>A0A645FDB0</accession>
<name>A0A645FDB0_9ZZZZ</name>
<comment type="caution">
    <text evidence="1">The sequence shown here is derived from an EMBL/GenBank/DDBJ whole genome shotgun (WGS) entry which is preliminary data.</text>
</comment>
<sequence length="160" mass="18613">MSEDKVDFVTYTNKHSCIVKGGIEAINKVLNGTDEAEKRSLLFCLDKYLDPYYGYNLPYFDDITILLQEHLFLTNIKEVKEDILQLLGDYATKSLDYLATRIDELESEPELLEYALYALGNTCNHKYIPVFIRYESHHNPIIRSAIKDILIDLSNKINKW</sequence>
<dbReference type="AlphaFoldDB" id="A0A645FDB0"/>
<evidence type="ECO:0008006" key="2">
    <source>
        <dbReference type="Google" id="ProtNLM"/>
    </source>
</evidence>
<organism evidence="1">
    <name type="scientific">bioreactor metagenome</name>
    <dbReference type="NCBI Taxonomy" id="1076179"/>
    <lineage>
        <taxon>unclassified sequences</taxon>
        <taxon>metagenomes</taxon>
        <taxon>ecological metagenomes</taxon>
    </lineage>
</organism>
<dbReference type="EMBL" id="VSSQ01057644">
    <property type="protein sequence ID" value="MPN11432.1"/>
    <property type="molecule type" value="Genomic_DNA"/>
</dbReference>
<evidence type="ECO:0000313" key="1">
    <source>
        <dbReference type="EMBL" id="MPN11432.1"/>
    </source>
</evidence>
<dbReference type="InterPro" id="IPR016024">
    <property type="entry name" value="ARM-type_fold"/>
</dbReference>
<protein>
    <recommendedName>
        <fullName evidence="2">Immunity protein 30 domain-containing protein</fullName>
    </recommendedName>
</protein>
<reference evidence="1" key="1">
    <citation type="submission" date="2019-08" db="EMBL/GenBank/DDBJ databases">
        <authorList>
            <person name="Kucharzyk K."/>
            <person name="Murdoch R.W."/>
            <person name="Higgins S."/>
            <person name="Loffler F."/>
        </authorList>
    </citation>
    <scope>NUCLEOTIDE SEQUENCE</scope>
</reference>
<proteinExistence type="predicted"/>